<dbReference type="PATRIC" id="fig|1292034.3.peg.1961"/>
<evidence type="ECO:0000259" key="7">
    <source>
        <dbReference type="Pfam" id="PF00441"/>
    </source>
</evidence>
<evidence type="ECO:0000256" key="1">
    <source>
        <dbReference type="ARBA" id="ARBA00001974"/>
    </source>
</evidence>
<sequence length="409" mass="44562">MNLNDTPEEAAFRAEARAWIAANRYDERTMETLKGLAGNGAPLPSAELWALAKDWNARKYDAGYAVLTWPKAFGGRDAPNLAAIFAEEEGPLARFQGYLVITQFMCAATLMAFASSEQKAALLPRIARADDIWCQMFSEPAAGSDLAAVRTRAERVEGGWRVNGQKVWTSGAHMAGWGTLLARTDPTTPKHKGLTMFFLRMDSPGVRVRPIELMSGEAEFNEIFFDDVFIPDAQRLGEVGAGWKAAVVTLNSERMAIGAMLDVDSAALLDLACETGAITRADVRQTLADWIIKERGLRACVARQLTAISEGRAPGPEAATIKLVGGVMIEDMAAYALDLIDGEGLALRPGRDPRRVYRDMFYFGPAQRAAGGSDEVLKNVLAERVLGLPMEDRPDNRLPFNEVPTAPRG</sequence>
<evidence type="ECO:0000259" key="8">
    <source>
        <dbReference type="Pfam" id="PF02770"/>
    </source>
</evidence>
<proteinExistence type="inferred from homology"/>
<keyword evidence="11" id="KW-1185">Reference proteome</keyword>
<dbReference type="Gene3D" id="1.10.540.10">
    <property type="entry name" value="Acyl-CoA dehydrogenase/oxidase, N-terminal domain"/>
    <property type="match status" value="1"/>
</dbReference>
<feature type="domain" description="Acyl-CoA dehydrogenase/oxidase N-terminal" evidence="9">
    <location>
        <begin position="60"/>
        <end position="129"/>
    </location>
</feature>
<dbReference type="Pfam" id="PF02770">
    <property type="entry name" value="Acyl-CoA_dh_M"/>
    <property type="match status" value="1"/>
</dbReference>
<evidence type="ECO:0000256" key="4">
    <source>
        <dbReference type="ARBA" id="ARBA00022827"/>
    </source>
</evidence>
<name>R0EM65_CAUVI</name>
<evidence type="ECO:0000259" key="9">
    <source>
        <dbReference type="Pfam" id="PF02771"/>
    </source>
</evidence>
<dbReference type="InterPro" id="IPR046373">
    <property type="entry name" value="Acyl-CoA_Oxase/DH_mid-dom_sf"/>
</dbReference>
<dbReference type="STRING" id="1292034.OR37_01974"/>
<dbReference type="Gene3D" id="2.40.110.10">
    <property type="entry name" value="Butyryl-CoA Dehydrogenase, subunit A, domain 2"/>
    <property type="match status" value="1"/>
</dbReference>
<comment type="caution">
    <text evidence="10">The sequence shown here is derived from an EMBL/GenBank/DDBJ whole genome shotgun (WGS) entry which is preliminary data.</text>
</comment>
<dbReference type="Pfam" id="PF00441">
    <property type="entry name" value="Acyl-CoA_dh_1"/>
    <property type="match status" value="1"/>
</dbReference>
<evidence type="ECO:0000256" key="5">
    <source>
        <dbReference type="ARBA" id="ARBA00023002"/>
    </source>
</evidence>
<dbReference type="PANTHER" id="PTHR43292">
    <property type="entry name" value="ACYL-COA DEHYDROGENASE"/>
    <property type="match status" value="1"/>
</dbReference>
<dbReference type="OrthoDB" id="9775090at2"/>
<comment type="cofactor">
    <cofactor evidence="1 6">
        <name>FAD</name>
        <dbReference type="ChEBI" id="CHEBI:57692"/>
    </cofactor>
</comment>
<dbReference type="RefSeq" id="WP_004618779.1">
    <property type="nucleotide sequence ID" value="NZ_APMP01000009.1"/>
</dbReference>
<dbReference type="InterPro" id="IPR013786">
    <property type="entry name" value="AcylCoA_DH/ox_N"/>
</dbReference>
<dbReference type="FunFam" id="2.40.110.10:FF:000011">
    <property type="entry name" value="Acyl-CoA dehydrogenase FadE34"/>
    <property type="match status" value="1"/>
</dbReference>
<accession>R0EM65</accession>
<dbReference type="SUPFAM" id="SSF47203">
    <property type="entry name" value="Acyl-CoA dehydrogenase C-terminal domain-like"/>
    <property type="match status" value="1"/>
</dbReference>
<dbReference type="SUPFAM" id="SSF56645">
    <property type="entry name" value="Acyl-CoA dehydrogenase NM domain-like"/>
    <property type="match status" value="1"/>
</dbReference>
<organism evidence="10 11">
    <name type="scientific">Caulobacter vibrioides OR37</name>
    <dbReference type="NCBI Taxonomy" id="1292034"/>
    <lineage>
        <taxon>Bacteria</taxon>
        <taxon>Pseudomonadati</taxon>
        <taxon>Pseudomonadota</taxon>
        <taxon>Alphaproteobacteria</taxon>
        <taxon>Caulobacterales</taxon>
        <taxon>Caulobacteraceae</taxon>
        <taxon>Caulobacter</taxon>
    </lineage>
</organism>
<protein>
    <submittedName>
        <fullName evidence="10">Acyl-CoA dehydrogenase</fullName>
    </submittedName>
</protein>
<dbReference type="GO" id="GO:0050660">
    <property type="term" value="F:flavin adenine dinucleotide binding"/>
    <property type="evidence" value="ECO:0007669"/>
    <property type="project" value="InterPro"/>
</dbReference>
<keyword evidence="3 6" id="KW-0285">Flavoprotein</keyword>
<keyword evidence="5 6" id="KW-0560">Oxidoreductase</keyword>
<dbReference type="eggNOG" id="COG1960">
    <property type="taxonomic scope" value="Bacteria"/>
</dbReference>
<evidence type="ECO:0000313" key="10">
    <source>
        <dbReference type="EMBL" id="ENZ82162.1"/>
    </source>
</evidence>
<evidence type="ECO:0000256" key="6">
    <source>
        <dbReference type="RuleBase" id="RU362125"/>
    </source>
</evidence>
<dbReference type="GO" id="GO:0016627">
    <property type="term" value="F:oxidoreductase activity, acting on the CH-CH group of donors"/>
    <property type="evidence" value="ECO:0007669"/>
    <property type="project" value="InterPro"/>
</dbReference>
<dbReference type="InterPro" id="IPR052161">
    <property type="entry name" value="Mycobact_Acyl-CoA_DH"/>
</dbReference>
<gene>
    <name evidence="10" type="ORF">OR37_01974</name>
</gene>
<dbReference type="InterPro" id="IPR006091">
    <property type="entry name" value="Acyl-CoA_Oxase/DH_mid-dom"/>
</dbReference>
<keyword evidence="4 6" id="KW-0274">FAD</keyword>
<reference evidence="10 11" key="1">
    <citation type="journal article" date="2013" name="Genome Announc.">
        <title>Draft Genome Sequence for Caulobacter sp. Strain OR37, a Bacterium Tolerant to Heavy Metals.</title>
        <authorList>
            <person name="Utturkar S.M."/>
            <person name="Bollmann A."/>
            <person name="Brzoska R.M."/>
            <person name="Klingeman D.M."/>
            <person name="Epstein S.E."/>
            <person name="Palumbo A.V."/>
            <person name="Brown S.D."/>
        </authorList>
    </citation>
    <scope>NUCLEOTIDE SEQUENCE [LARGE SCALE GENOMIC DNA]</scope>
    <source>
        <strain evidence="10 11">OR37</strain>
    </source>
</reference>
<dbReference type="Proteomes" id="UP000013063">
    <property type="component" value="Unassembled WGS sequence"/>
</dbReference>
<dbReference type="PANTHER" id="PTHR43292:SF4">
    <property type="entry name" value="ACYL-COA DEHYDROGENASE FADE34"/>
    <property type="match status" value="1"/>
</dbReference>
<feature type="domain" description="Acyl-CoA dehydrogenase/oxidase C-terminal" evidence="7">
    <location>
        <begin position="240"/>
        <end position="386"/>
    </location>
</feature>
<dbReference type="InterPro" id="IPR037069">
    <property type="entry name" value="AcylCoA_DH/ox_N_sf"/>
</dbReference>
<evidence type="ECO:0000256" key="3">
    <source>
        <dbReference type="ARBA" id="ARBA00022630"/>
    </source>
</evidence>
<evidence type="ECO:0000256" key="2">
    <source>
        <dbReference type="ARBA" id="ARBA00009347"/>
    </source>
</evidence>
<dbReference type="AlphaFoldDB" id="R0EM65"/>
<evidence type="ECO:0000313" key="11">
    <source>
        <dbReference type="Proteomes" id="UP000013063"/>
    </source>
</evidence>
<comment type="similarity">
    <text evidence="2 6">Belongs to the acyl-CoA dehydrogenase family.</text>
</comment>
<feature type="domain" description="Acyl-CoA oxidase/dehydrogenase middle" evidence="8">
    <location>
        <begin position="134"/>
        <end position="228"/>
    </location>
</feature>
<dbReference type="EMBL" id="APMP01000009">
    <property type="protein sequence ID" value="ENZ82162.1"/>
    <property type="molecule type" value="Genomic_DNA"/>
</dbReference>
<dbReference type="Pfam" id="PF02771">
    <property type="entry name" value="Acyl-CoA_dh_N"/>
    <property type="match status" value="1"/>
</dbReference>
<dbReference type="InterPro" id="IPR009075">
    <property type="entry name" value="AcylCo_DH/oxidase_C"/>
</dbReference>
<dbReference type="InterPro" id="IPR036250">
    <property type="entry name" value="AcylCo_DH-like_C"/>
</dbReference>
<dbReference type="InterPro" id="IPR009100">
    <property type="entry name" value="AcylCoA_DH/oxidase_NM_dom_sf"/>
</dbReference>
<dbReference type="Gene3D" id="1.20.140.10">
    <property type="entry name" value="Butyryl-CoA Dehydrogenase, subunit A, domain 3"/>
    <property type="match status" value="1"/>
</dbReference>
<dbReference type="GO" id="GO:0005886">
    <property type="term" value="C:plasma membrane"/>
    <property type="evidence" value="ECO:0007669"/>
    <property type="project" value="TreeGrafter"/>
</dbReference>